<comment type="caution">
    <text evidence="1">The sequence shown here is derived from an EMBL/GenBank/DDBJ whole genome shotgun (WGS) entry which is preliminary data.</text>
</comment>
<organism evidence="1 2">
    <name type="scientific">Actinoplanes subglobosus</name>
    <dbReference type="NCBI Taxonomy" id="1547892"/>
    <lineage>
        <taxon>Bacteria</taxon>
        <taxon>Bacillati</taxon>
        <taxon>Actinomycetota</taxon>
        <taxon>Actinomycetes</taxon>
        <taxon>Micromonosporales</taxon>
        <taxon>Micromonosporaceae</taxon>
        <taxon>Actinoplanes</taxon>
    </lineage>
</organism>
<name>A0ABV8IQG3_9ACTN</name>
<proteinExistence type="predicted"/>
<reference evidence="2" key="1">
    <citation type="journal article" date="2019" name="Int. J. Syst. Evol. Microbiol.">
        <title>The Global Catalogue of Microorganisms (GCM) 10K type strain sequencing project: providing services to taxonomists for standard genome sequencing and annotation.</title>
        <authorList>
            <consortium name="The Broad Institute Genomics Platform"/>
            <consortium name="The Broad Institute Genome Sequencing Center for Infectious Disease"/>
            <person name="Wu L."/>
            <person name="Ma J."/>
        </authorList>
    </citation>
    <scope>NUCLEOTIDE SEQUENCE [LARGE SCALE GENOMIC DNA]</scope>
    <source>
        <strain evidence="2">TBRC 5832</strain>
    </source>
</reference>
<gene>
    <name evidence="1" type="ORF">ACFO0C_09505</name>
</gene>
<sequence>MVAGTGEKKVDWQLIADVAKDLGSGTKYGLIEQWDDILKGFDELKVEHSAWSRIGQMMMSGPYDAVVDETRINLTKGREMLSLIAKGLEQTAKVWEACEGQNIDNLTPTYSAPYNNSAGKID</sequence>
<dbReference type="EMBL" id="JBHSBL010000007">
    <property type="protein sequence ID" value="MFC4065168.1"/>
    <property type="molecule type" value="Genomic_DNA"/>
</dbReference>
<dbReference type="Proteomes" id="UP001595867">
    <property type="component" value="Unassembled WGS sequence"/>
</dbReference>
<evidence type="ECO:0000313" key="1">
    <source>
        <dbReference type="EMBL" id="MFC4065168.1"/>
    </source>
</evidence>
<evidence type="ECO:0000313" key="2">
    <source>
        <dbReference type="Proteomes" id="UP001595867"/>
    </source>
</evidence>
<dbReference type="RefSeq" id="WP_378066200.1">
    <property type="nucleotide sequence ID" value="NZ_JBHSBL010000007.1"/>
</dbReference>
<accession>A0ABV8IQG3</accession>
<keyword evidence="2" id="KW-1185">Reference proteome</keyword>
<protein>
    <submittedName>
        <fullName evidence="1">Uncharacterized protein</fullName>
    </submittedName>
</protein>